<proteinExistence type="predicted"/>
<evidence type="ECO:0000313" key="2">
    <source>
        <dbReference type="EMBL" id="ESL04434.1"/>
    </source>
</evidence>
<organism evidence="2 3">
    <name type="scientific">Catonella morbi ATCC 51271</name>
    <dbReference type="NCBI Taxonomy" id="592026"/>
    <lineage>
        <taxon>Bacteria</taxon>
        <taxon>Bacillati</taxon>
        <taxon>Bacillota</taxon>
        <taxon>Clostridia</taxon>
        <taxon>Lachnospirales</taxon>
        <taxon>Lachnospiraceae</taxon>
        <taxon>Catonella</taxon>
    </lineage>
</organism>
<keyword evidence="3" id="KW-1185">Reference proteome</keyword>
<name>V2XQG1_9FIRM</name>
<keyword evidence="1" id="KW-1133">Transmembrane helix</keyword>
<evidence type="ECO:0000313" key="3">
    <source>
        <dbReference type="Proteomes" id="UP000018227"/>
    </source>
</evidence>
<comment type="caution">
    <text evidence="2">The sequence shown here is derived from an EMBL/GenBank/DDBJ whole genome shotgun (WGS) entry which is preliminary data.</text>
</comment>
<reference evidence="2 3" key="1">
    <citation type="submission" date="2013-06" db="EMBL/GenBank/DDBJ databases">
        <authorList>
            <person name="Weinstock G."/>
            <person name="Sodergren E."/>
            <person name="Clifton S."/>
            <person name="Fulton L."/>
            <person name="Fulton B."/>
            <person name="Courtney L."/>
            <person name="Fronick C."/>
            <person name="Harrison M."/>
            <person name="Strong C."/>
            <person name="Farmer C."/>
            <person name="Delahaunty K."/>
            <person name="Markovic C."/>
            <person name="Hall O."/>
            <person name="Minx P."/>
            <person name="Tomlinson C."/>
            <person name="Mitreva M."/>
            <person name="Nelson J."/>
            <person name="Hou S."/>
            <person name="Wollam A."/>
            <person name="Pepin K.H."/>
            <person name="Johnson M."/>
            <person name="Bhonagiri V."/>
            <person name="Nash W.E."/>
            <person name="Warren W."/>
            <person name="Chinwalla A."/>
            <person name="Mardis E.R."/>
            <person name="Wilson R.K."/>
        </authorList>
    </citation>
    <scope>NUCLEOTIDE SEQUENCE [LARGE SCALE GENOMIC DNA]</scope>
    <source>
        <strain evidence="2 3">ATCC 51271</strain>
    </source>
</reference>
<dbReference type="HOGENOM" id="CLU_1486674_0_0_9"/>
<evidence type="ECO:0008006" key="4">
    <source>
        <dbReference type="Google" id="ProtNLM"/>
    </source>
</evidence>
<protein>
    <recommendedName>
        <fullName evidence="4">Zinc-finger domain-containing protein</fullName>
    </recommendedName>
</protein>
<sequence>MECSEFQKNIRPLIYGQLNMPKKEEMLGHLLTCKECNDELEIYYTIINCLKELEGKLETSDNYHGEYNNFIEKTKRDIKKYKNRMLRRRVAFPGVVGAAVLFTGLSVKTETDIKVTETSESRSFIDNDLSMRFRFSDSKVLSDPFVDIEELAKEIEIRRRLYEK</sequence>
<keyword evidence="1" id="KW-0812">Transmembrane</keyword>
<dbReference type="AlphaFoldDB" id="V2XQG1"/>
<dbReference type="STRING" id="592026.GCWU0000282_000148"/>
<accession>V2XQG1</accession>
<dbReference type="Proteomes" id="UP000018227">
    <property type="component" value="Unassembled WGS sequence"/>
</dbReference>
<dbReference type="EMBL" id="ACIL03000003">
    <property type="protein sequence ID" value="ESL04434.1"/>
    <property type="molecule type" value="Genomic_DNA"/>
</dbReference>
<feature type="transmembrane region" description="Helical" evidence="1">
    <location>
        <begin position="90"/>
        <end position="107"/>
    </location>
</feature>
<gene>
    <name evidence="2" type="ORF">GCWU0000282_000148</name>
</gene>
<evidence type="ECO:0000256" key="1">
    <source>
        <dbReference type="SAM" id="Phobius"/>
    </source>
</evidence>
<keyword evidence="1" id="KW-0472">Membrane</keyword>